<dbReference type="STRING" id="29367.CLPUN_51820"/>
<evidence type="ECO:0000313" key="1">
    <source>
        <dbReference type="EMBL" id="OOM70717.1"/>
    </source>
</evidence>
<dbReference type="AlphaFoldDB" id="A0A1S8SYX4"/>
<evidence type="ECO:0000313" key="2">
    <source>
        <dbReference type="Proteomes" id="UP000190890"/>
    </source>
</evidence>
<sequence length="135" mass="15326">MEVVNKIVVIIRHDLLVWQKLNVTAFLMSGIGGTQNIIGEPYVDGDGVVYLPMSQQPIMIYSASNQELKELLKKAITKEVKMTIYTEEIFNTYNDTDNRAKVAEYKTDDLNLVGIGMIDKKNHIDRLTKGLKLHD</sequence>
<comment type="caution">
    <text evidence="1">The sequence shown here is derived from an EMBL/GenBank/DDBJ whole genome shotgun (WGS) entry which is preliminary data.</text>
</comment>
<name>A0A1S8SYX4_9CLOT</name>
<dbReference type="Proteomes" id="UP000190890">
    <property type="component" value="Unassembled WGS sequence"/>
</dbReference>
<dbReference type="InterPro" id="IPR018988">
    <property type="entry name" value="DUF2000"/>
</dbReference>
<proteinExistence type="predicted"/>
<dbReference type="Pfam" id="PF09391">
    <property type="entry name" value="DUF2000"/>
    <property type="match status" value="1"/>
</dbReference>
<gene>
    <name evidence="1" type="ORF">CLPUN_51820</name>
</gene>
<protein>
    <recommendedName>
        <fullName evidence="3">DUF2000 domain-containing protein</fullName>
    </recommendedName>
</protein>
<dbReference type="InterPro" id="IPR023476">
    <property type="entry name" value="Pep_tRNA_hydro_II_dom_sf"/>
</dbReference>
<reference evidence="1 2" key="1">
    <citation type="submission" date="2016-05" db="EMBL/GenBank/DDBJ databases">
        <title>Microbial solvent formation.</title>
        <authorList>
            <person name="Poehlein A."/>
            <person name="Montoya Solano J.D."/>
            <person name="Flitsch S."/>
            <person name="Krabben P."/>
            <person name="Duerre P."/>
            <person name="Daniel R."/>
        </authorList>
    </citation>
    <scope>NUCLEOTIDE SEQUENCE [LARGE SCALE GENOMIC DNA]</scope>
    <source>
        <strain evidence="1 2">DSM 2619</strain>
    </source>
</reference>
<organism evidence="1 2">
    <name type="scientific">Clostridium puniceum</name>
    <dbReference type="NCBI Taxonomy" id="29367"/>
    <lineage>
        <taxon>Bacteria</taxon>
        <taxon>Bacillati</taxon>
        <taxon>Bacillota</taxon>
        <taxon>Clostridia</taxon>
        <taxon>Eubacteriales</taxon>
        <taxon>Clostridiaceae</taxon>
        <taxon>Clostridium</taxon>
    </lineage>
</organism>
<dbReference type="RefSeq" id="WP_077850065.1">
    <property type="nucleotide sequence ID" value="NZ_LZZM01000237.1"/>
</dbReference>
<dbReference type="SUPFAM" id="SSF102462">
    <property type="entry name" value="Peptidyl-tRNA hydrolase II"/>
    <property type="match status" value="1"/>
</dbReference>
<evidence type="ECO:0008006" key="3">
    <source>
        <dbReference type="Google" id="ProtNLM"/>
    </source>
</evidence>
<accession>A0A1S8SYX4</accession>
<keyword evidence="2" id="KW-1185">Reference proteome</keyword>
<dbReference type="OrthoDB" id="1684239at2"/>
<dbReference type="EMBL" id="LZZM01000237">
    <property type="protein sequence ID" value="OOM70717.1"/>
    <property type="molecule type" value="Genomic_DNA"/>
</dbReference>
<dbReference type="Gene3D" id="3.40.1490.10">
    <property type="entry name" value="Bit1"/>
    <property type="match status" value="1"/>
</dbReference>